<dbReference type="Proteomes" id="UP000184526">
    <property type="component" value="Unassembled WGS sequence"/>
</dbReference>
<evidence type="ECO:0000313" key="1">
    <source>
        <dbReference type="EMBL" id="SHI00002.1"/>
    </source>
</evidence>
<dbReference type="AlphaFoldDB" id="A0A1M5XK41"/>
<proteinExistence type="predicted"/>
<evidence type="ECO:0000313" key="2">
    <source>
        <dbReference type="Proteomes" id="UP000184526"/>
    </source>
</evidence>
<accession>A0A1M5XK41</accession>
<organism evidence="1 2">
    <name type="scientific">Clostridium collagenovorans DSM 3089</name>
    <dbReference type="NCBI Taxonomy" id="1121306"/>
    <lineage>
        <taxon>Bacteria</taxon>
        <taxon>Bacillati</taxon>
        <taxon>Bacillota</taxon>
        <taxon>Clostridia</taxon>
        <taxon>Eubacteriales</taxon>
        <taxon>Clostridiaceae</taxon>
        <taxon>Clostridium</taxon>
    </lineage>
</organism>
<keyword evidence="2" id="KW-1185">Reference proteome</keyword>
<sequence length="63" mass="7006">MFQSNTSIPYIEDNNFISTGFNTTNNTTTSIEEDKSTKNSAHSSIANTYESSINGLLHNLKNF</sequence>
<protein>
    <submittedName>
        <fullName evidence="1">Uncharacterized protein</fullName>
    </submittedName>
</protein>
<dbReference type="EMBL" id="FQXP01000008">
    <property type="protein sequence ID" value="SHI00002.1"/>
    <property type="molecule type" value="Genomic_DNA"/>
</dbReference>
<reference evidence="1 2" key="1">
    <citation type="submission" date="2016-11" db="EMBL/GenBank/DDBJ databases">
        <authorList>
            <person name="Jaros S."/>
            <person name="Januszkiewicz K."/>
            <person name="Wedrychowicz H."/>
        </authorList>
    </citation>
    <scope>NUCLEOTIDE SEQUENCE [LARGE SCALE GENOMIC DNA]</scope>
    <source>
        <strain evidence="1 2">DSM 3089</strain>
    </source>
</reference>
<gene>
    <name evidence="1" type="ORF">SAMN02745196_02308</name>
</gene>
<dbReference type="RefSeq" id="WP_072832161.1">
    <property type="nucleotide sequence ID" value="NZ_FQXP01000008.1"/>
</dbReference>
<name>A0A1M5XK41_9CLOT</name>